<proteinExistence type="inferred from homology"/>
<dbReference type="CDD" id="cd07043">
    <property type="entry name" value="STAS_anti-anti-sigma_factors"/>
    <property type="match status" value="1"/>
</dbReference>
<keyword evidence="7" id="KW-1185">Reference proteome</keyword>
<keyword evidence="2" id="KW-0328">Glycosyltransferase</keyword>
<gene>
    <name evidence="6" type="ORF">GCM10017774_42190</name>
</gene>
<dbReference type="PANTHER" id="PTHR45947:SF3">
    <property type="entry name" value="SULFOQUINOVOSYL TRANSFERASE SQD2"/>
    <property type="match status" value="1"/>
</dbReference>
<reference evidence="7" key="1">
    <citation type="journal article" date="2019" name="Int. J. Syst. Evol. Microbiol.">
        <title>The Global Catalogue of Microorganisms (GCM) 10K type strain sequencing project: providing services to taxonomists for standard genome sequencing and annotation.</title>
        <authorList>
            <consortium name="The Broad Institute Genomics Platform"/>
            <consortium name="The Broad Institute Genome Sequencing Center for Infectious Disease"/>
            <person name="Wu L."/>
            <person name="Ma J."/>
        </authorList>
    </citation>
    <scope>NUCLEOTIDE SEQUENCE [LARGE SCALE GENOMIC DNA]</scope>
    <source>
        <strain evidence="7">CGMCC 4.7367</strain>
    </source>
</reference>
<dbReference type="PANTHER" id="PTHR45947">
    <property type="entry name" value="SULFOQUINOVOSYL TRANSFERASE SQD2"/>
    <property type="match status" value="1"/>
</dbReference>
<evidence type="ECO:0000256" key="3">
    <source>
        <dbReference type="ARBA" id="ARBA00022679"/>
    </source>
</evidence>
<dbReference type="Pfam" id="PF13439">
    <property type="entry name" value="Glyco_transf_4"/>
    <property type="match status" value="1"/>
</dbReference>
<keyword evidence="3" id="KW-0808">Transferase</keyword>
<evidence type="ECO:0000259" key="5">
    <source>
        <dbReference type="PROSITE" id="PS50801"/>
    </source>
</evidence>
<dbReference type="InterPro" id="IPR003658">
    <property type="entry name" value="Anti-sigma_ant"/>
</dbReference>
<evidence type="ECO:0000256" key="2">
    <source>
        <dbReference type="ARBA" id="ARBA00022676"/>
    </source>
</evidence>
<dbReference type="InterPro" id="IPR050194">
    <property type="entry name" value="Glycosyltransferase_grp1"/>
</dbReference>
<comment type="similarity">
    <text evidence="1 4">Belongs to the anti-sigma-factor antagonist family.</text>
</comment>
<evidence type="ECO:0000256" key="1">
    <source>
        <dbReference type="ARBA" id="ARBA00009013"/>
    </source>
</evidence>
<evidence type="ECO:0000256" key="4">
    <source>
        <dbReference type="RuleBase" id="RU003749"/>
    </source>
</evidence>
<accession>A0ABQ3MH53</accession>
<sequence length="535" mass="58134">MNIAVRGSDRVNDNVLDMNDEWSIRTMVQDGIVIVSVAGEMDMSTAPLLAAALTDQAKKRFYAIVLDLSQVSFLGSSGLKVLLETHERTTIRGVPLHLVVSLPSVARSLEVAGLSKTFPFHETLSDAIRVAREAGRAPMQIAIVSENANPLNDDHGQGTHVAQLSAALCDLGHEVIVYTRREDPVTADRISADDGYQVVQVPAGPARRLPENEVVPHLGEFARFLDTRWQLRPPNVVHTHHWTSGLAAVIGARRGQFPVVHSYNALGGRSTEQRVDAEKLVARRASWVVASSSQEATELWRLGVRRARVSVVPSGVDVQHFHPDGPVARRGLLRRLVAVGEYVRHNGFADIITTLSTMYDVELVIAGEDPKSSVVADELREFADELGVLNRVVSAGAVPRAHMPALLRSADIVVCAPWSDPFGVVALEAMACGVPVVATAVGALEDVVVHNVTGVHVPPREPRVLARTLRQLLADNLMREEFGIAARDRVLARHSRDRLANEALAVYERLGQPATWQGVQQRTGAENRGCGSTLV</sequence>
<evidence type="ECO:0000313" key="7">
    <source>
        <dbReference type="Proteomes" id="UP000605568"/>
    </source>
</evidence>
<dbReference type="InterPro" id="IPR028098">
    <property type="entry name" value="Glyco_trans_4-like_N"/>
</dbReference>
<name>A0ABQ3MH53_9PSEU</name>
<dbReference type="Proteomes" id="UP000605568">
    <property type="component" value="Unassembled WGS sequence"/>
</dbReference>
<dbReference type="EMBL" id="BNAR01000006">
    <property type="protein sequence ID" value="GHH43859.1"/>
    <property type="molecule type" value="Genomic_DNA"/>
</dbReference>
<dbReference type="InterPro" id="IPR002645">
    <property type="entry name" value="STAS_dom"/>
</dbReference>
<protein>
    <recommendedName>
        <fullName evidence="4">Anti-sigma factor antagonist</fullName>
    </recommendedName>
</protein>
<organism evidence="6 7">
    <name type="scientific">Lentzea cavernae</name>
    <dbReference type="NCBI Taxonomy" id="2020703"/>
    <lineage>
        <taxon>Bacteria</taxon>
        <taxon>Bacillati</taxon>
        <taxon>Actinomycetota</taxon>
        <taxon>Actinomycetes</taxon>
        <taxon>Pseudonocardiales</taxon>
        <taxon>Pseudonocardiaceae</taxon>
        <taxon>Lentzea</taxon>
    </lineage>
</organism>
<comment type="caution">
    <text evidence="6">The sequence shown here is derived from an EMBL/GenBank/DDBJ whole genome shotgun (WGS) entry which is preliminary data.</text>
</comment>
<dbReference type="SUPFAM" id="SSF53756">
    <property type="entry name" value="UDP-Glycosyltransferase/glycogen phosphorylase"/>
    <property type="match status" value="1"/>
</dbReference>
<dbReference type="Pfam" id="PF00534">
    <property type="entry name" value="Glycos_transf_1"/>
    <property type="match status" value="1"/>
</dbReference>
<dbReference type="PROSITE" id="PS50801">
    <property type="entry name" value="STAS"/>
    <property type="match status" value="1"/>
</dbReference>
<feature type="domain" description="STAS" evidence="5">
    <location>
        <begin position="22"/>
        <end position="131"/>
    </location>
</feature>
<dbReference type="NCBIfam" id="TIGR00377">
    <property type="entry name" value="ant_ant_sig"/>
    <property type="match status" value="1"/>
</dbReference>
<dbReference type="InterPro" id="IPR001296">
    <property type="entry name" value="Glyco_trans_1"/>
</dbReference>
<evidence type="ECO:0000313" key="6">
    <source>
        <dbReference type="EMBL" id="GHH43859.1"/>
    </source>
</evidence>
<dbReference type="RefSeq" id="WP_191300068.1">
    <property type="nucleotide sequence ID" value="NZ_BNAR01000006.1"/>
</dbReference>
<dbReference type="SUPFAM" id="SSF52091">
    <property type="entry name" value="SpoIIaa-like"/>
    <property type="match status" value="1"/>
</dbReference>
<dbReference type="Gene3D" id="3.30.750.24">
    <property type="entry name" value="STAS domain"/>
    <property type="match status" value="1"/>
</dbReference>
<dbReference type="Pfam" id="PF01740">
    <property type="entry name" value="STAS"/>
    <property type="match status" value="1"/>
</dbReference>
<dbReference type="Gene3D" id="3.40.50.2000">
    <property type="entry name" value="Glycogen Phosphorylase B"/>
    <property type="match status" value="2"/>
</dbReference>
<dbReference type="InterPro" id="IPR036513">
    <property type="entry name" value="STAS_dom_sf"/>
</dbReference>